<evidence type="ECO:0000313" key="2">
    <source>
        <dbReference type="EMBL" id="KEA60084.1"/>
    </source>
</evidence>
<evidence type="ECO:0008006" key="3">
    <source>
        <dbReference type="Google" id="ProtNLM"/>
    </source>
</evidence>
<dbReference type="AlphaFoldDB" id="A0A071MGN9"/>
<feature type="coiled-coil region" evidence="1">
    <location>
        <begin position="1"/>
        <end position="28"/>
    </location>
</feature>
<sequence>MQRLMDHLKELERQVEEIKTQINAWDHASDAGRRLAAVPGNGPITSSALVASTLSSRRRFEREVVREIN</sequence>
<dbReference type="EMBL" id="JJOA01000007">
    <property type="protein sequence ID" value="KEA60084.1"/>
    <property type="molecule type" value="Genomic_DNA"/>
</dbReference>
<reference evidence="2" key="1">
    <citation type="submission" date="2014-04" db="EMBL/GenBank/DDBJ databases">
        <title>In planta biocontrol of soil-borne Fusarium wilt of banana through a plant endophytic bacterium, Burkholderia cenocepacia 869T2.</title>
        <authorList>
            <person name="Ho Y.-N."/>
            <person name="Chiang H.-M."/>
            <person name="Chao C.-P."/>
            <person name="Su C.-C."/>
            <person name="Hsu H.-F."/>
            <person name="Guo C.-T."/>
            <person name="Hsieh J.-L."/>
            <person name="Huang C.-C."/>
        </authorList>
    </citation>
    <scope>NUCLEOTIDE SEQUENCE [LARGE SCALE GENOMIC DNA]</scope>
    <source>
        <strain evidence="2">869T2</strain>
    </source>
</reference>
<keyword evidence="1" id="KW-0175">Coiled coil</keyword>
<name>A0A071MGN9_9BURK</name>
<protein>
    <recommendedName>
        <fullName evidence="3">Transposase</fullName>
    </recommendedName>
</protein>
<proteinExistence type="predicted"/>
<gene>
    <name evidence="2" type="ORF">DT99_08330</name>
</gene>
<organism evidence="2">
    <name type="scientific">Burkholderia cenocepacia</name>
    <dbReference type="NCBI Taxonomy" id="95486"/>
    <lineage>
        <taxon>Bacteria</taxon>
        <taxon>Pseudomonadati</taxon>
        <taxon>Pseudomonadota</taxon>
        <taxon>Betaproteobacteria</taxon>
        <taxon>Burkholderiales</taxon>
        <taxon>Burkholderiaceae</taxon>
        <taxon>Burkholderia</taxon>
        <taxon>Burkholderia cepacia complex</taxon>
    </lineage>
</organism>
<accession>A0A071MGN9</accession>
<comment type="caution">
    <text evidence="2">The sequence shown here is derived from an EMBL/GenBank/DDBJ whole genome shotgun (WGS) entry which is preliminary data.</text>
</comment>
<evidence type="ECO:0000256" key="1">
    <source>
        <dbReference type="SAM" id="Coils"/>
    </source>
</evidence>